<dbReference type="Pfam" id="PF02887">
    <property type="entry name" value="PK_C"/>
    <property type="match status" value="1"/>
</dbReference>
<dbReference type="InterPro" id="IPR018209">
    <property type="entry name" value="Pyrv_Knase_AS"/>
</dbReference>
<sequence>MKKTKIVCTIGPKTESETKLTELLNAGMNVMRLNFSHGDYEEHGQRIKNLRAVTAKTGKKAAILLDTKGPEIRTIKLEGGNDVSLTAGQTFTFTTDKSVIGNQECVAVTYAGLPADLKPGNTILVDDGLIAMTVKSVTETEVICEVLNNGDLGENKGVNLPNVAINLPALAEKDKQDLIFGCEQGVDFVAASFIRKRSDVLKIRDHLKAHGGEHIQIISKIENQEGLNNFDEIMEASDGIMVARGDLGVEIPVEEVIFAQKMMIEKCNAARKVVITATQMLDSMIKNPRPTRAEAGDVANAILDGTDAVMLSGESAKGKYPIEAVSIMATICERTDRVMSSRIENTKAQKLRVTEAVCRGAVEIAEKLEAPLIVVATYGGKSAKSIRKYFPNAPILALTTNEITARQLLLVKGVSTQIVKEIASTDDFYRIGKEAALASGIANKGDAVVMISGALVPSGTTNTSSVHVL</sequence>
<dbReference type="SUPFAM" id="SSF51621">
    <property type="entry name" value="Phosphoenolpyruvate/pyruvate domain"/>
    <property type="match status" value="1"/>
</dbReference>
<dbReference type="CDD" id="cd00288">
    <property type="entry name" value="Pyruvate_Kinase"/>
    <property type="match status" value="1"/>
</dbReference>
<comment type="subunit">
    <text evidence="5">Homotetramer.</text>
</comment>
<evidence type="ECO:0000259" key="17">
    <source>
        <dbReference type="Pfam" id="PF00224"/>
    </source>
</evidence>
<dbReference type="NCBIfam" id="NF006664">
    <property type="entry name" value="PRK09206.1"/>
    <property type="match status" value="1"/>
</dbReference>
<evidence type="ECO:0000256" key="9">
    <source>
        <dbReference type="ARBA" id="ARBA00022777"/>
    </source>
</evidence>
<dbReference type="EMBL" id="CBTB010000233">
    <property type="protein sequence ID" value="CDH34472.1"/>
    <property type="molecule type" value="Genomic_DNA"/>
</dbReference>
<dbReference type="HOGENOM" id="CLU_015439_0_0_6"/>
<dbReference type="NCBIfam" id="NF004491">
    <property type="entry name" value="PRK05826.1"/>
    <property type="match status" value="1"/>
</dbReference>
<dbReference type="SUPFAM" id="SSF52935">
    <property type="entry name" value="PK C-terminal domain-like"/>
    <property type="match status" value="1"/>
</dbReference>
<evidence type="ECO:0000256" key="8">
    <source>
        <dbReference type="ARBA" id="ARBA00022741"/>
    </source>
</evidence>
<evidence type="ECO:0000313" key="19">
    <source>
        <dbReference type="EMBL" id="CDH34472.1"/>
    </source>
</evidence>
<keyword evidence="9 16" id="KW-0418">Kinase</keyword>
<name>A0A077QEH9_XENBV</name>
<dbReference type="GO" id="GO:0004743">
    <property type="term" value="F:pyruvate kinase activity"/>
    <property type="evidence" value="ECO:0007669"/>
    <property type="project" value="UniProtKB-UniRule"/>
</dbReference>
<dbReference type="NCBIfam" id="NF004978">
    <property type="entry name" value="PRK06354.1"/>
    <property type="match status" value="1"/>
</dbReference>
<keyword evidence="8" id="KW-0547">Nucleotide-binding</keyword>
<dbReference type="PANTHER" id="PTHR11817">
    <property type="entry name" value="PYRUVATE KINASE"/>
    <property type="match status" value="1"/>
</dbReference>
<evidence type="ECO:0000256" key="11">
    <source>
        <dbReference type="ARBA" id="ARBA00022842"/>
    </source>
</evidence>
<keyword evidence="11 16" id="KW-0460">Magnesium</keyword>
<dbReference type="GO" id="GO:0005524">
    <property type="term" value="F:ATP binding"/>
    <property type="evidence" value="ECO:0007669"/>
    <property type="project" value="UniProtKB-KW"/>
</dbReference>
<dbReference type="InterPro" id="IPR040442">
    <property type="entry name" value="Pyrv_kinase-like_dom_sf"/>
</dbReference>
<protein>
    <recommendedName>
        <fullName evidence="15 16">Pyruvate kinase</fullName>
        <ecNumber evidence="15 16">2.7.1.40</ecNumber>
    </recommendedName>
</protein>
<feature type="domain" description="Pyruvate kinase C-terminal" evidence="18">
    <location>
        <begin position="355"/>
        <end position="467"/>
    </location>
</feature>
<keyword evidence="13 16" id="KW-0324">Glycolysis</keyword>
<dbReference type="SUPFAM" id="SSF50800">
    <property type="entry name" value="PK beta-barrel domain-like"/>
    <property type="match status" value="1"/>
</dbReference>
<dbReference type="Proteomes" id="UP000028480">
    <property type="component" value="Unassembled WGS sequence"/>
</dbReference>
<dbReference type="Gene3D" id="3.20.20.60">
    <property type="entry name" value="Phosphoenolpyruvate-binding domains"/>
    <property type="match status" value="1"/>
</dbReference>
<comment type="cofactor">
    <cofactor evidence="2">
        <name>K(+)</name>
        <dbReference type="ChEBI" id="CHEBI:29103"/>
    </cofactor>
</comment>
<dbReference type="PRINTS" id="PR01050">
    <property type="entry name" value="PYRUVTKNASE"/>
</dbReference>
<evidence type="ECO:0000259" key="18">
    <source>
        <dbReference type="Pfam" id="PF02887"/>
    </source>
</evidence>
<organism evidence="19 20">
    <name type="scientific">Xenorhabdus bovienii str. Intermedium</name>
    <dbReference type="NCBI Taxonomy" id="1379677"/>
    <lineage>
        <taxon>Bacteria</taxon>
        <taxon>Pseudomonadati</taxon>
        <taxon>Pseudomonadota</taxon>
        <taxon>Gammaproteobacteria</taxon>
        <taxon>Enterobacterales</taxon>
        <taxon>Morganellaceae</taxon>
        <taxon>Xenorhabdus</taxon>
    </lineage>
</organism>
<evidence type="ECO:0000256" key="14">
    <source>
        <dbReference type="ARBA" id="ARBA00023317"/>
    </source>
</evidence>
<dbReference type="NCBIfam" id="TIGR01064">
    <property type="entry name" value="pyruv_kin"/>
    <property type="match status" value="1"/>
</dbReference>
<evidence type="ECO:0000256" key="6">
    <source>
        <dbReference type="ARBA" id="ARBA00022679"/>
    </source>
</evidence>
<dbReference type="UniPathway" id="UPA00109">
    <property type="reaction ID" value="UER00188"/>
</dbReference>
<dbReference type="Gene3D" id="3.40.1380.20">
    <property type="entry name" value="Pyruvate kinase, C-terminal domain"/>
    <property type="match status" value="1"/>
</dbReference>
<evidence type="ECO:0000256" key="4">
    <source>
        <dbReference type="ARBA" id="ARBA00008663"/>
    </source>
</evidence>
<dbReference type="InterPro" id="IPR015806">
    <property type="entry name" value="Pyrv_Knase_insert_dom_sf"/>
</dbReference>
<keyword evidence="10" id="KW-0067">ATP-binding</keyword>
<evidence type="ECO:0000256" key="15">
    <source>
        <dbReference type="NCBIfam" id="TIGR01064"/>
    </source>
</evidence>
<dbReference type="EC" id="2.7.1.40" evidence="15 16"/>
<dbReference type="FunFam" id="3.20.20.60:FF:000001">
    <property type="entry name" value="Pyruvate kinase"/>
    <property type="match status" value="1"/>
</dbReference>
<dbReference type="GO" id="GO:0006950">
    <property type="term" value="P:response to stress"/>
    <property type="evidence" value="ECO:0007669"/>
    <property type="project" value="UniProtKB-ARBA"/>
</dbReference>
<proteinExistence type="inferred from homology"/>
<dbReference type="FunFam" id="2.40.33.10:FF:000001">
    <property type="entry name" value="Pyruvate kinase"/>
    <property type="match status" value="1"/>
</dbReference>
<comment type="similarity">
    <text evidence="4 16">Belongs to the pyruvate kinase family.</text>
</comment>
<dbReference type="Gene3D" id="2.40.33.10">
    <property type="entry name" value="PK beta-barrel domain-like"/>
    <property type="match status" value="1"/>
</dbReference>
<dbReference type="GO" id="GO:0030955">
    <property type="term" value="F:potassium ion binding"/>
    <property type="evidence" value="ECO:0007669"/>
    <property type="project" value="UniProtKB-UniRule"/>
</dbReference>
<dbReference type="FunFam" id="3.40.1380.20:FF:000003">
    <property type="entry name" value="Pyruvate kinase"/>
    <property type="match status" value="1"/>
</dbReference>
<keyword evidence="12" id="KW-0630">Potassium</keyword>
<dbReference type="InterPro" id="IPR001697">
    <property type="entry name" value="Pyr_Knase"/>
</dbReference>
<dbReference type="GO" id="GO:0016301">
    <property type="term" value="F:kinase activity"/>
    <property type="evidence" value="ECO:0007669"/>
    <property type="project" value="UniProtKB-KW"/>
</dbReference>
<keyword evidence="14 19" id="KW-0670">Pyruvate</keyword>
<dbReference type="Pfam" id="PF00224">
    <property type="entry name" value="PK"/>
    <property type="match status" value="1"/>
</dbReference>
<dbReference type="InterPro" id="IPR015795">
    <property type="entry name" value="Pyrv_Knase_C"/>
</dbReference>
<evidence type="ECO:0000256" key="2">
    <source>
        <dbReference type="ARBA" id="ARBA00001958"/>
    </source>
</evidence>
<comment type="cofactor">
    <cofactor evidence="1">
        <name>Mg(2+)</name>
        <dbReference type="ChEBI" id="CHEBI:18420"/>
    </cofactor>
</comment>
<dbReference type="InterPro" id="IPR011037">
    <property type="entry name" value="Pyrv_Knase-like_insert_dom_sf"/>
</dbReference>
<dbReference type="AlphaFoldDB" id="A0A077QEH9"/>
<evidence type="ECO:0000256" key="1">
    <source>
        <dbReference type="ARBA" id="ARBA00001946"/>
    </source>
</evidence>
<feature type="domain" description="Pyruvate kinase barrel" evidence="17">
    <location>
        <begin position="1"/>
        <end position="325"/>
    </location>
</feature>
<keyword evidence="7" id="KW-0479">Metal-binding</keyword>
<evidence type="ECO:0000256" key="16">
    <source>
        <dbReference type="RuleBase" id="RU000504"/>
    </source>
</evidence>
<evidence type="ECO:0000256" key="12">
    <source>
        <dbReference type="ARBA" id="ARBA00022958"/>
    </source>
</evidence>
<dbReference type="PROSITE" id="PS00110">
    <property type="entry name" value="PYRUVATE_KINASE"/>
    <property type="match status" value="1"/>
</dbReference>
<dbReference type="RefSeq" id="WP_038190982.1">
    <property type="nucleotide sequence ID" value="NZ_CAWLWA010000214.1"/>
</dbReference>
<gene>
    <name evidence="19" type="primary">pykF</name>
    <name evidence="19" type="ORF">XBI1_3080046</name>
</gene>
<accession>A0A077QEH9</accession>
<evidence type="ECO:0000256" key="10">
    <source>
        <dbReference type="ARBA" id="ARBA00022840"/>
    </source>
</evidence>
<dbReference type="GO" id="GO:0000287">
    <property type="term" value="F:magnesium ion binding"/>
    <property type="evidence" value="ECO:0007669"/>
    <property type="project" value="UniProtKB-UniRule"/>
</dbReference>
<dbReference type="InterPro" id="IPR036918">
    <property type="entry name" value="Pyrv_Knase_C_sf"/>
</dbReference>
<comment type="caution">
    <text evidence="19">The sequence shown here is derived from an EMBL/GenBank/DDBJ whole genome shotgun (WGS) entry which is preliminary data.</text>
</comment>
<keyword evidence="6 16" id="KW-0808">Transferase</keyword>
<dbReference type="InterPro" id="IPR015813">
    <property type="entry name" value="Pyrv/PenolPyrv_kinase-like_dom"/>
</dbReference>
<dbReference type="InterPro" id="IPR015793">
    <property type="entry name" value="Pyrv_Knase_brl"/>
</dbReference>
<evidence type="ECO:0000256" key="7">
    <source>
        <dbReference type="ARBA" id="ARBA00022723"/>
    </source>
</evidence>
<evidence type="ECO:0000256" key="13">
    <source>
        <dbReference type="ARBA" id="ARBA00023152"/>
    </source>
</evidence>
<comment type="catalytic activity">
    <reaction evidence="16">
        <text>pyruvate + ATP = phosphoenolpyruvate + ADP + H(+)</text>
        <dbReference type="Rhea" id="RHEA:18157"/>
        <dbReference type="ChEBI" id="CHEBI:15361"/>
        <dbReference type="ChEBI" id="CHEBI:15378"/>
        <dbReference type="ChEBI" id="CHEBI:30616"/>
        <dbReference type="ChEBI" id="CHEBI:58702"/>
        <dbReference type="ChEBI" id="CHEBI:456216"/>
        <dbReference type="EC" id="2.7.1.40"/>
    </reaction>
</comment>
<reference evidence="19" key="1">
    <citation type="submission" date="2013-07" db="EMBL/GenBank/DDBJ databases">
        <title>Sub-species coevolution in mutualistic symbiosis.</title>
        <authorList>
            <person name="Murfin K."/>
            <person name="Klassen J."/>
            <person name="Lee M."/>
            <person name="Forst S."/>
            <person name="Stock P."/>
            <person name="Goodrich-Blair H."/>
        </authorList>
    </citation>
    <scope>NUCLEOTIDE SEQUENCE [LARGE SCALE GENOMIC DNA]</scope>
    <source>
        <strain evidence="19">Intermedium</strain>
    </source>
</reference>
<comment type="pathway">
    <text evidence="3 16">Carbohydrate degradation; glycolysis; pyruvate from D-glyceraldehyde 3-phosphate: step 5/5.</text>
</comment>
<evidence type="ECO:0000313" key="20">
    <source>
        <dbReference type="Proteomes" id="UP000028480"/>
    </source>
</evidence>
<evidence type="ECO:0000256" key="3">
    <source>
        <dbReference type="ARBA" id="ARBA00004997"/>
    </source>
</evidence>
<evidence type="ECO:0000256" key="5">
    <source>
        <dbReference type="ARBA" id="ARBA00011881"/>
    </source>
</evidence>